<evidence type="ECO:0008006" key="3">
    <source>
        <dbReference type="Google" id="ProtNLM"/>
    </source>
</evidence>
<comment type="caution">
    <text evidence="1">The sequence shown here is derived from an EMBL/GenBank/DDBJ whole genome shotgun (WGS) entry which is preliminary data.</text>
</comment>
<dbReference type="Proteomes" id="UP000478052">
    <property type="component" value="Unassembled WGS sequence"/>
</dbReference>
<name>A0A6G0VV67_APHCR</name>
<sequence>MYTKDKPENAAITEFCDYLIDNYISNESIFPPKMWARQCSDRVHTTNACESFHSDFNSNFYHQHPNIFKFIEILKLFQ</sequence>
<reference evidence="1 2" key="1">
    <citation type="submission" date="2019-08" db="EMBL/GenBank/DDBJ databases">
        <title>Whole genome of Aphis craccivora.</title>
        <authorList>
            <person name="Voronova N.V."/>
            <person name="Shulinski R.S."/>
            <person name="Bandarenka Y.V."/>
            <person name="Zhorov D.G."/>
            <person name="Warner D."/>
        </authorList>
    </citation>
    <scope>NUCLEOTIDE SEQUENCE [LARGE SCALE GENOMIC DNA]</scope>
    <source>
        <strain evidence="1">180601</strain>
        <tissue evidence="1">Whole Body</tissue>
    </source>
</reference>
<dbReference type="EMBL" id="VUJU01011381">
    <property type="protein sequence ID" value="KAF0711151.1"/>
    <property type="molecule type" value="Genomic_DNA"/>
</dbReference>
<proteinExistence type="predicted"/>
<dbReference type="AlphaFoldDB" id="A0A6G0VV67"/>
<gene>
    <name evidence="1" type="ORF">FWK35_00039330</name>
</gene>
<feature type="non-terminal residue" evidence="1">
    <location>
        <position position="78"/>
    </location>
</feature>
<organism evidence="1 2">
    <name type="scientific">Aphis craccivora</name>
    <name type="common">Cowpea aphid</name>
    <dbReference type="NCBI Taxonomy" id="307492"/>
    <lineage>
        <taxon>Eukaryota</taxon>
        <taxon>Metazoa</taxon>
        <taxon>Ecdysozoa</taxon>
        <taxon>Arthropoda</taxon>
        <taxon>Hexapoda</taxon>
        <taxon>Insecta</taxon>
        <taxon>Pterygota</taxon>
        <taxon>Neoptera</taxon>
        <taxon>Paraneoptera</taxon>
        <taxon>Hemiptera</taxon>
        <taxon>Sternorrhyncha</taxon>
        <taxon>Aphidomorpha</taxon>
        <taxon>Aphidoidea</taxon>
        <taxon>Aphididae</taxon>
        <taxon>Aphidini</taxon>
        <taxon>Aphis</taxon>
        <taxon>Aphis</taxon>
    </lineage>
</organism>
<evidence type="ECO:0000313" key="1">
    <source>
        <dbReference type="EMBL" id="KAF0711151.1"/>
    </source>
</evidence>
<accession>A0A6G0VV67</accession>
<keyword evidence="2" id="KW-1185">Reference proteome</keyword>
<protein>
    <recommendedName>
        <fullName evidence="3">MULE domain-containing protein</fullName>
    </recommendedName>
</protein>
<dbReference type="OrthoDB" id="6617361at2759"/>
<evidence type="ECO:0000313" key="2">
    <source>
        <dbReference type="Proteomes" id="UP000478052"/>
    </source>
</evidence>